<dbReference type="Proteomes" id="UP000001611">
    <property type="component" value="Chromosome 2"/>
</dbReference>
<evidence type="ECO:0000313" key="3">
    <source>
        <dbReference type="Proteomes" id="UP000001611"/>
    </source>
</evidence>
<evidence type="ECO:0000313" key="2">
    <source>
        <dbReference type="EMBL" id="EGY13887.1"/>
    </source>
</evidence>
<dbReference type="GO" id="GO:0005829">
    <property type="term" value="C:cytosol"/>
    <property type="evidence" value="ECO:0007669"/>
    <property type="project" value="TreeGrafter"/>
</dbReference>
<protein>
    <submittedName>
        <fullName evidence="2">Uncharacterized protein</fullName>
    </submittedName>
</protein>
<name>G2WQC7_VERDV</name>
<feature type="region of interest" description="Disordered" evidence="1">
    <location>
        <begin position="1"/>
        <end position="32"/>
    </location>
</feature>
<dbReference type="EMBL" id="DS572695">
    <property type="protein sequence ID" value="EGY13887.1"/>
    <property type="molecule type" value="Genomic_DNA"/>
</dbReference>
<dbReference type="eggNOG" id="KOG0551">
    <property type="taxonomic scope" value="Eukaryota"/>
</dbReference>
<dbReference type="GO" id="GO:0030544">
    <property type="term" value="F:Hsp70 protein binding"/>
    <property type="evidence" value="ECO:0007669"/>
    <property type="project" value="TreeGrafter"/>
</dbReference>
<gene>
    <name evidence="2" type="ORF">VDAG_00569</name>
</gene>
<dbReference type="GO" id="GO:0005634">
    <property type="term" value="C:nucleus"/>
    <property type="evidence" value="ECO:0007669"/>
    <property type="project" value="TreeGrafter"/>
</dbReference>
<dbReference type="RefSeq" id="XP_009650241.1">
    <property type="nucleotide sequence ID" value="XM_009651946.1"/>
</dbReference>
<dbReference type="PANTHER" id="PTHR46035:SF1">
    <property type="entry name" value="TETRATRICOPEPTIDE REPEAT PROTEIN 4"/>
    <property type="match status" value="1"/>
</dbReference>
<dbReference type="GeneID" id="20702032"/>
<proteinExistence type="predicted"/>
<dbReference type="OrthoDB" id="420195at2759"/>
<keyword evidence="3" id="KW-1185">Reference proteome</keyword>
<organism evidence="2 3">
    <name type="scientific">Verticillium dahliae (strain VdLs.17 / ATCC MYA-4575 / FGSC 10137)</name>
    <name type="common">Verticillium wilt</name>
    <dbReference type="NCBI Taxonomy" id="498257"/>
    <lineage>
        <taxon>Eukaryota</taxon>
        <taxon>Fungi</taxon>
        <taxon>Dikarya</taxon>
        <taxon>Ascomycota</taxon>
        <taxon>Pezizomycotina</taxon>
        <taxon>Sordariomycetes</taxon>
        <taxon>Hypocreomycetidae</taxon>
        <taxon>Glomerellales</taxon>
        <taxon>Plectosphaerellaceae</taxon>
        <taxon>Verticillium</taxon>
    </lineage>
</organism>
<dbReference type="GO" id="GO:0051879">
    <property type="term" value="F:Hsp90 protein binding"/>
    <property type="evidence" value="ECO:0007669"/>
    <property type="project" value="TreeGrafter"/>
</dbReference>
<evidence type="ECO:0000256" key="1">
    <source>
        <dbReference type="SAM" id="MobiDB-lite"/>
    </source>
</evidence>
<reference evidence="2 3" key="1">
    <citation type="submission" date="2008-03" db="EMBL/GenBank/DDBJ databases">
        <title>The Genome Sequence of Verticillium dahliae VdLs.17.</title>
        <authorList>
            <consortium name="The Broad Institute Genome Sequencing Platform"/>
            <person name="Ma L.-J.J."/>
            <person name="Klosterman S.J."/>
            <person name="Subbarao K."/>
            <person name="Dobinson K."/>
            <person name="Veronese P."/>
            <person name="Kang S."/>
            <person name="Gold S.E."/>
            <person name="Young S."/>
            <person name="Jaffe D."/>
            <person name="Gnerre S."/>
            <person name="Berlin A."/>
            <person name="Heiman D."/>
            <person name="Hepburn T."/>
            <person name="Sykes S."/>
            <person name="Alvarado L."/>
            <person name="Kodira C.D."/>
            <person name="Lander E."/>
            <person name="Galagan J."/>
            <person name="Nusbaum C."/>
            <person name="Birren B."/>
        </authorList>
    </citation>
    <scope>NUCLEOTIDE SEQUENCE [LARGE SCALE GENOMIC DNA]</scope>
    <source>
        <strain evidence="3">VdLs.17 / ATCC MYA-4575 / FGSC 10137</strain>
    </source>
</reference>
<accession>G2WQC7</accession>
<dbReference type="KEGG" id="vda:VDAG_00569"/>
<dbReference type="AlphaFoldDB" id="G2WQC7"/>
<dbReference type="InParanoid" id="G2WQC7"/>
<dbReference type="STRING" id="498257.G2WQC7"/>
<sequence length="99" mass="10951">MKVDDMTAQLESMLAQREAAPQPEGTTGPAPAVRRTVDEVYADLQTSPLFMTELDEDNETVAALQALAFEGTPLENATNFKDQGNECFRARRWADARAF</sequence>
<dbReference type="HOGENOM" id="CLU_2322154_0_0_1"/>
<dbReference type="PANTHER" id="PTHR46035">
    <property type="entry name" value="TETRATRICOPEPTIDE REPEAT PROTEIN 4"/>
    <property type="match status" value="1"/>
</dbReference>
<dbReference type="GO" id="GO:0006457">
    <property type="term" value="P:protein folding"/>
    <property type="evidence" value="ECO:0007669"/>
    <property type="project" value="TreeGrafter"/>
</dbReference>